<name>A0A1X6NYF3_PORUM</name>
<sequence>MAAMRNVSKSSRGGRGSGVPTPAPTPLAAVPPHDGHSPSGSPGGDTTAATAAAASNGSDTPTSAHSRWSARSADNDAATIQKSHARHQGRKSAIGCTVSTVAAAAAAASRPHVLAHVGGPGVGAPPSMTAGATVGSLSTTPPPALPQPPRAGAPSPSAADVDHRGRHAGRPPPHPRASSAWTTWAPHWDTHTVATAGAVTAMSASGGAARTTAAATAERATRPARKAAAVAATSAKCSPPMRAHTSGCGGDTPATRRAPQACPGGGAPVPSGGGGGGGSASGAPPPPPSPAGRRHGASTVAIQAALRSPTRTTRDQRTAASSPPSVKTDATSVTWRAAGQEAPPAKNTSPATSSTRALATPTTMSRTTRPP</sequence>
<feature type="compositionally biased region" description="Low complexity" evidence="1">
    <location>
        <begin position="206"/>
        <end position="218"/>
    </location>
</feature>
<feature type="compositionally biased region" description="Gly residues" evidence="1">
    <location>
        <begin position="263"/>
        <end position="280"/>
    </location>
</feature>
<evidence type="ECO:0000256" key="1">
    <source>
        <dbReference type="SAM" id="MobiDB-lite"/>
    </source>
</evidence>
<feature type="region of interest" description="Disordered" evidence="1">
    <location>
        <begin position="1"/>
        <end position="93"/>
    </location>
</feature>
<proteinExistence type="predicted"/>
<feature type="region of interest" description="Disordered" evidence="1">
    <location>
        <begin position="120"/>
        <end position="184"/>
    </location>
</feature>
<feature type="compositionally biased region" description="Polar residues" evidence="1">
    <location>
        <begin position="318"/>
        <end position="334"/>
    </location>
</feature>
<organism evidence="2 3">
    <name type="scientific">Porphyra umbilicalis</name>
    <name type="common">Purple laver</name>
    <name type="synonym">Red alga</name>
    <dbReference type="NCBI Taxonomy" id="2786"/>
    <lineage>
        <taxon>Eukaryota</taxon>
        <taxon>Rhodophyta</taxon>
        <taxon>Bangiophyceae</taxon>
        <taxon>Bangiales</taxon>
        <taxon>Bangiaceae</taxon>
        <taxon>Porphyra</taxon>
    </lineage>
</organism>
<gene>
    <name evidence="2" type="ORF">BU14_0337s0005</name>
</gene>
<reference evidence="2 3" key="1">
    <citation type="submission" date="2017-03" db="EMBL/GenBank/DDBJ databases">
        <title>WGS assembly of Porphyra umbilicalis.</title>
        <authorList>
            <person name="Brawley S.H."/>
            <person name="Blouin N.A."/>
            <person name="Ficko-Blean E."/>
            <person name="Wheeler G.L."/>
            <person name="Lohr M."/>
            <person name="Goodson H.V."/>
            <person name="Jenkins J.W."/>
            <person name="Blaby-Haas C.E."/>
            <person name="Helliwell K.E."/>
            <person name="Chan C."/>
            <person name="Marriage T."/>
            <person name="Bhattacharya D."/>
            <person name="Klein A.S."/>
            <person name="Badis Y."/>
            <person name="Brodie J."/>
            <person name="Cao Y."/>
            <person name="Collen J."/>
            <person name="Dittami S.M."/>
            <person name="Gachon C.M."/>
            <person name="Green B.R."/>
            <person name="Karpowicz S."/>
            <person name="Kim J.W."/>
            <person name="Kudahl U."/>
            <person name="Lin S."/>
            <person name="Michel G."/>
            <person name="Mittag M."/>
            <person name="Olson B.J."/>
            <person name="Pangilinan J."/>
            <person name="Peng Y."/>
            <person name="Qiu H."/>
            <person name="Shu S."/>
            <person name="Singer J.T."/>
            <person name="Smith A.G."/>
            <person name="Sprecher B.N."/>
            <person name="Wagner V."/>
            <person name="Wang W."/>
            <person name="Wang Z.-Y."/>
            <person name="Yan J."/>
            <person name="Yarish C."/>
            <person name="Zoeuner-Riek S."/>
            <person name="Zhuang Y."/>
            <person name="Zou Y."/>
            <person name="Lindquist E.A."/>
            <person name="Grimwood J."/>
            <person name="Barry K."/>
            <person name="Rokhsar D.S."/>
            <person name="Schmutz J."/>
            <person name="Stiller J.W."/>
            <person name="Grossman A.R."/>
            <person name="Prochnik S.E."/>
        </authorList>
    </citation>
    <scope>NUCLEOTIDE SEQUENCE [LARGE SCALE GENOMIC DNA]</scope>
    <source>
        <strain evidence="2">4086291</strain>
    </source>
</reference>
<evidence type="ECO:0000313" key="3">
    <source>
        <dbReference type="Proteomes" id="UP000218209"/>
    </source>
</evidence>
<feature type="compositionally biased region" description="Low complexity" evidence="1">
    <location>
        <begin position="226"/>
        <end position="235"/>
    </location>
</feature>
<dbReference type="EMBL" id="KV918988">
    <property type="protein sequence ID" value="OSX73570.1"/>
    <property type="molecule type" value="Genomic_DNA"/>
</dbReference>
<keyword evidence="3" id="KW-1185">Reference proteome</keyword>
<accession>A0A1X6NYF3</accession>
<evidence type="ECO:0000313" key="2">
    <source>
        <dbReference type="EMBL" id="OSX73570.1"/>
    </source>
</evidence>
<dbReference type="AlphaFoldDB" id="A0A1X6NYF3"/>
<feature type="compositionally biased region" description="Low complexity" evidence="1">
    <location>
        <begin position="26"/>
        <end position="60"/>
    </location>
</feature>
<protein>
    <submittedName>
        <fullName evidence="2">Uncharacterized protein</fullName>
    </submittedName>
</protein>
<feature type="compositionally biased region" description="Pro residues" evidence="1">
    <location>
        <begin position="140"/>
        <end position="151"/>
    </location>
</feature>
<feature type="region of interest" description="Disordered" evidence="1">
    <location>
        <begin position="206"/>
        <end position="371"/>
    </location>
</feature>
<feature type="compositionally biased region" description="Low complexity" evidence="1">
    <location>
        <begin position="360"/>
        <end position="371"/>
    </location>
</feature>
<feature type="compositionally biased region" description="Polar residues" evidence="1">
    <location>
        <begin position="346"/>
        <end position="357"/>
    </location>
</feature>
<dbReference type="Proteomes" id="UP000218209">
    <property type="component" value="Unassembled WGS sequence"/>
</dbReference>